<evidence type="ECO:0000256" key="5">
    <source>
        <dbReference type="NCBIfam" id="TIGR01527"/>
    </source>
</evidence>
<dbReference type="Gene3D" id="3.40.50.620">
    <property type="entry name" value="HUPs"/>
    <property type="match status" value="1"/>
</dbReference>
<dbReference type="EMBL" id="NEXE01000111">
    <property type="protein sequence ID" value="PSN88842.1"/>
    <property type="molecule type" value="Genomic_DNA"/>
</dbReference>
<sequence length="173" mass="19826">MGRFQPFHKGHEYVINQILKENDEVIIAVGSAQLSYTLENPLTAGERVYMIQSALKQRKLGLDKAITITVPDIQYNSVWPTHLKSYSPPFNTVYTNNPLVTALLKDAGITVKHPKLYMRNKCSGTNIRRWLLKGDPQWRKYVPDTTITILDELKIRERLLTITAQYENPGGRD</sequence>
<dbReference type="SUPFAM" id="SSF52374">
    <property type="entry name" value="Nucleotidylyl transferase"/>
    <property type="match status" value="1"/>
</dbReference>
<evidence type="ECO:0000256" key="3">
    <source>
        <dbReference type="ARBA" id="ARBA00022695"/>
    </source>
</evidence>
<keyword evidence="4" id="KW-0547">Nucleotide-binding</keyword>
<comment type="catalytic activity">
    <reaction evidence="4">
        <text>beta-nicotinamide D-ribonucleotide + ATP + H(+) = diphosphate + NAD(+)</text>
        <dbReference type="Rhea" id="RHEA:21360"/>
        <dbReference type="ChEBI" id="CHEBI:14649"/>
        <dbReference type="ChEBI" id="CHEBI:15378"/>
        <dbReference type="ChEBI" id="CHEBI:30616"/>
        <dbReference type="ChEBI" id="CHEBI:33019"/>
        <dbReference type="ChEBI" id="CHEBI:57540"/>
        <dbReference type="EC" id="2.7.7.1"/>
    </reaction>
</comment>
<dbReference type="Pfam" id="PF01467">
    <property type="entry name" value="CTP_transf_like"/>
    <property type="match status" value="1"/>
</dbReference>
<keyword evidence="4" id="KW-0067">ATP-binding</keyword>
<dbReference type="GO" id="GO:0000309">
    <property type="term" value="F:nicotinamide-nucleotide adenylyltransferase activity"/>
    <property type="evidence" value="ECO:0007669"/>
    <property type="project" value="UniProtKB-UniRule"/>
</dbReference>
<evidence type="ECO:0000256" key="4">
    <source>
        <dbReference type="HAMAP-Rule" id="MF_00243"/>
    </source>
</evidence>
<dbReference type="InterPro" id="IPR014729">
    <property type="entry name" value="Rossmann-like_a/b/a_fold"/>
</dbReference>
<dbReference type="InterPro" id="IPR006418">
    <property type="entry name" value="NMN_Atrans_arc"/>
</dbReference>
<dbReference type="EC" id="2.7.7.1" evidence="4 5"/>
<dbReference type="PANTHER" id="PTHR21342">
    <property type="entry name" value="PHOSPHOPANTETHEINE ADENYLYLTRANSFERASE"/>
    <property type="match status" value="1"/>
</dbReference>
<organism evidence="7 8">
    <name type="scientific">Candidatus Marsarchaeota G2 archaeon OSP_D</name>
    <dbReference type="NCBI Taxonomy" id="1978157"/>
    <lineage>
        <taxon>Archaea</taxon>
        <taxon>Candidatus Marsarchaeota</taxon>
        <taxon>Candidatus Marsarchaeota group 2</taxon>
    </lineage>
</organism>
<name>A0A2R6AR50_9ARCH</name>
<dbReference type="HAMAP" id="MF_00243">
    <property type="entry name" value="NMN_adenylyltr"/>
    <property type="match status" value="1"/>
</dbReference>
<feature type="domain" description="Cytidyltransferase-like" evidence="6">
    <location>
        <begin position="2"/>
        <end position="129"/>
    </location>
</feature>
<proteinExistence type="inferred from homology"/>
<dbReference type="Proteomes" id="UP000240322">
    <property type="component" value="Unassembled WGS sequence"/>
</dbReference>
<dbReference type="PANTHER" id="PTHR21342:SF0">
    <property type="entry name" value="BIFUNCTIONAL NMN ADENYLYLTRANSFERASE_NUDIX HYDROLASE"/>
    <property type="match status" value="1"/>
</dbReference>
<dbReference type="NCBIfam" id="TIGR00125">
    <property type="entry name" value="cyt_tran_rel"/>
    <property type="match status" value="1"/>
</dbReference>
<evidence type="ECO:0000313" key="8">
    <source>
        <dbReference type="Proteomes" id="UP000240322"/>
    </source>
</evidence>
<dbReference type="InterPro" id="IPR004821">
    <property type="entry name" value="Cyt_trans-like"/>
</dbReference>
<evidence type="ECO:0000259" key="6">
    <source>
        <dbReference type="Pfam" id="PF01467"/>
    </source>
</evidence>
<accession>A0A2R6AR50</accession>
<dbReference type="UniPathway" id="UPA00253">
    <property type="reaction ID" value="UER00600"/>
</dbReference>
<keyword evidence="2 4" id="KW-0808">Transferase</keyword>
<reference evidence="7 8" key="1">
    <citation type="submission" date="2017-04" db="EMBL/GenBank/DDBJ databases">
        <title>Novel microbial lineages endemic to geothermal iron-oxide mats fill important gaps in the evolutionary history of Archaea.</title>
        <authorList>
            <person name="Jay Z.J."/>
            <person name="Beam J.P."/>
            <person name="Dlakic M."/>
            <person name="Rusch D.B."/>
            <person name="Kozubal M.A."/>
            <person name="Inskeep W.P."/>
        </authorList>
    </citation>
    <scope>NUCLEOTIDE SEQUENCE [LARGE SCALE GENOMIC DNA]</scope>
    <source>
        <strain evidence="7">OSP_D</strain>
    </source>
</reference>
<comment type="similarity">
    <text evidence="1 4">Belongs to the archaeal NMN adenylyltransferase family.</text>
</comment>
<evidence type="ECO:0000256" key="1">
    <source>
        <dbReference type="ARBA" id="ARBA00010124"/>
    </source>
</evidence>
<dbReference type="NCBIfam" id="TIGR01527">
    <property type="entry name" value="arch_NMN_Atrans"/>
    <property type="match status" value="1"/>
</dbReference>
<comment type="subcellular location">
    <subcellularLocation>
        <location evidence="4">Cytoplasm</location>
    </subcellularLocation>
</comment>
<keyword evidence="4" id="KW-0963">Cytoplasm</keyword>
<comment type="pathway">
    <text evidence="4">Cofactor biosynthesis; NAD(+) biosynthesis; NAD(+) from nicotinamide D-ribonucleotide: step 1/1.</text>
</comment>
<evidence type="ECO:0000313" key="7">
    <source>
        <dbReference type="EMBL" id="PSN88842.1"/>
    </source>
</evidence>
<dbReference type="NCBIfam" id="NF002243">
    <property type="entry name" value="PRK01153.1"/>
    <property type="match status" value="1"/>
</dbReference>
<keyword evidence="4" id="KW-0662">Pyridine nucleotide biosynthesis</keyword>
<gene>
    <name evidence="7" type="ORF">B9Q03_08995</name>
</gene>
<dbReference type="GO" id="GO:0009435">
    <property type="term" value="P:NAD+ biosynthetic process"/>
    <property type="evidence" value="ECO:0007669"/>
    <property type="project" value="UniProtKB-UniRule"/>
</dbReference>
<dbReference type="GO" id="GO:0005524">
    <property type="term" value="F:ATP binding"/>
    <property type="evidence" value="ECO:0007669"/>
    <property type="project" value="UniProtKB-KW"/>
</dbReference>
<comment type="caution">
    <text evidence="7">The sequence shown here is derived from an EMBL/GenBank/DDBJ whole genome shotgun (WGS) entry which is preliminary data.</text>
</comment>
<keyword evidence="3 4" id="KW-0548">Nucleotidyltransferase</keyword>
<keyword evidence="4" id="KW-0520">NAD</keyword>
<dbReference type="AlphaFoldDB" id="A0A2R6AR50"/>
<dbReference type="GO" id="GO:0005737">
    <property type="term" value="C:cytoplasm"/>
    <property type="evidence" value="ECO:0007669"/>
    <property type="project" value="UniProtKB-SubCell"/>
</dbReference>
<protein>
    <recommendedName>
        <fullName evidence="4 5">Nicotinamide-nucleotide adenylyltransferase</fullName>
        <ecNumber evidence="4 5">2.7.7.1</ecNumber>
    </recommendedName>
    <alternativeName>
        <fullName evidence="4">NAD(+) diphosphorylase</fullName>
    </alternativeName>
    <alternativeName>
        <fullName evidence="4">NAD(+) pyrophosphorylase</fullName>
    </alternativeName>
    <alternativeName>
        <fullName evidence="4">NMN adenylyltransferase</fullName>
    </alternativeName>
</protein>
<evidence type="ECO:0000256" key="2">
    <source>
        <dbReference type="ARBA" id="ARBA00022679"/>
    </source>
</evidence>